<dbReference type="Proteomes" id="UP000010552">
    <property type="component" value="Unassembled WGS sequence"/>
</dbReference>
<dbReference type="InParanoid" id="L5KPF8"/>
<evidence type="ECO:0000313" key="3">
    <source>
        <dbReference type="Proteomes" id="UP000010552"/>
    </source>
</evidence>
<feature type="compositionally biased region" description="Low complexity" evidence="1">
    <location>
        <begin position="181"/>
        <end position="190"/>
    </location>
</feature>
<accession>L5KPF8</accession>
<feature type="compositionally biased region" description="Polar residues" evidence="1">
    <location>
        <begin position="1"/>
        <end position="20"/>
    </location>
</feature>
<keyword evidence="3" id="KW-1185">Reference proteome</keyword>
<dbReference type="AlphaFoldDB" id="L5KPF8"/>
<feature type="compositionally biased region" description="Gly residues" evidence="1">
    <location>
        <begin position="118"/>
        <end position="132"/>
    </location>
</feature>
<gene>
    <name evidence="2" type="ORF">PAL_GLEAN10021755</name>
</gene>
<evidence type="ECO:0000313" key="2">
    <source>
        <dbReference type="EMBL" id="ELK12523.1"/>
    </source>
</evidence>
<name>L5KPF8_PTEAL</name>
<proteinExistence type="predicted"/>
<dbReference type="EMBL" id="KB030660">
    <property type="protein sequence ID" value="ELK12523.1"/>
    <property type="molecule type" value="Genomic_DNA"/>
</dbReference>
<sequence length="235" mass="24048">MANSSIGPQHTAKCAQSSAMGNKLERGSCRRGPPLGGSDRLRAQQSTQEPGAGAESRVQLRPQGPHYCPAPSSEDTEAGKVKEGRREGGGRARLPSSVYLDALGSGGSGSPSAAAAPGSGGGARAAPGGCGRGARRMCCLTLRGPRGSRSSGSQHFLSLPEPDTDGSRSTQSAGLAPPPAHALHAPRPSRGGVLRFPSRSPGLSGRWWRRPEAGSEQGTCGGQSVHPFPFGWTHT</sequence>
<feature type="region of interest" description="Disordered" evidence="1">
    <location>
        <begin position="1"/>
        <end position="235"/>
    </location>
</feature>
<feature type="compositionally biased region" description="Low complexity" evidence="1">
    <location>
        <begin position="143"/>
        <end position="153"/>
    </location>
</feature>
<protein>
    <submittedName>
        <fullName evidence="2">Uncharacterized protein</fullName>
    </submittedName>
</protein>
<feature type="compositionally biased region" description="Basic and acidic residues" evidence="1">
    <location>
        <begin position="77"/>
        <end position="90"/>
    </location>
</feature>
<reference evidence="3" key="1">
    <citation type="journal article" date="2013" name="Science">
        <title>Comparative analysis of bat genomes provides insight into the evolution of flight and immunity.</title>
        <authorList>
            <person name="Zhang G."/>
            <person name="Cowled C."/>
            <person name="Shi Z."/>
            <person name="Huang Z."/>
            <person name="Bishop-Lilly K.A."/>
            <person name="Fang X."/>
            <person name="Wynne J.W."/>
            <person name="Xiong Z."/>
            <person name="Baker M.L."/>
            <person name="Zhao W."/>
            <person name="Tachedjian M."/>
            <person name="Zhu Y."/>
            <person name="Zhou P."/>
            <person name="Jiang X."/>
            <person name="Ng J."/>
            <person name="Yang L."/>
            <person name="Wu L."/>
            <person name="Xiao J."/>
            <person name="Feng Y."/>
            <person name="Chen Y."/>
            <person name="Sun X."/>
            <person name="Zhang Y."/>
            <person name="Marsh G.A."/>
            <person name="Crameri G."/>
            <person name="Broder C.C."/>
            <person name="Frey K.G."/>
            <person name="Wang L.F."/>
            <person name="Wang J."/>
        </authorList>
    </citation>
    <scope>NUCLEOTIDE SEQUENCE [LARGE SCALE GENOMIC DNA]</scope>
</reference>
<evidence type="ECO:0000256" key="1">
    <source>
        <dbReference type="SAM" id="MobiDB-lite"/>
    </source>
</evidence>
<organism evidence="2 3">
    <name type="scientific">Pteropus alecto</name>
    <name type="common">Black flying fox</name>
    <dbReference type="NCBI Taxonomy" id="9402"/>
    <lineage>
        <taxon>Eukaryota</taxon>
        <taxon>Metazoa</taxon>
        <taxon>Chordata</taxon>
        <taxon>Craniata</taxon>
        <taxon>Vertebrata</taxon>
        <taxon>Euteleostomi</taxon>
        <taxon>Mammalia</taxon>
        <taxon>Eutheria</taxon>
        <taxon>Laurasiatheria</taxon>
        <taxon>Chiroptera</taxon>
        <taxon>Yinpterochiroptera</taxon>
        <taxon>Pteropodoidea</taxon>
        <taxon>Pteropodidae</taxon>
        <taxon>Pteropodinae</taxon>
        <taxon>Pteropus</taxon>
    </lineage>
</organism>